<accession>A0A9Q0MIZ1</accession>
<protein>
    <recommendedName>
        <fullName evidence="1">Chitin-binding type-2 domain-containing protein</fullName>
    </recommendedName>
</protein>
<proteinExistence type="predicted"/>
<comment type="caution">
    <text evidence="2">The sequence shown here is derived from an EMBL/GenBank/DDBJ whole genome shotgun (WGS) entry which is preliminary data.</text>
</comment>
<sequence length="190" mass="20976">MLKCPHEQFEVFDLKTSQCVFKCEKKGNFQNPANCGEYYSCSGANAKPILTKCPTQWVFDGTGCNQNVDKCQYTTTTTTAAPSLTPVKDADTGVITMFTNLKNTIAPEICSADPQADGEICPDLLPSVDFVPKKFRTKDDSGDIYYFVSLKVKDSYYHVKLLVPSGDIANAEVKKVIGPKDEDADIEEFN</sequence>
<evidence type="ECO:0000259" key="1">
    <source>
        <dbReference type="PROSITE" id="PS50940"/>
    </source>
</evidence>
<evidence type="ECO:0000313" key="2">
    <source>
        <dbReference type="EMBL" id="KAJ6625929.1"/>
    </source>
</evidence>
<reference evidence="2" key="1">
    <citation type="submission" date="2022-07" db="EMBL/GenBank/DDBJ databases">
        <authorList>
            <person name="Trinca V."/>
            <person name="Uliana J.V.C."/>
            <person name="Torres T.T."/>
            <person name="Ward R.J."/>
            <person name="Monesi N."/>
        </authorList>
    </citation>
    <scope>NUCLEOTIDE SEQUENCE</scope>
    <source>
        <strain evidence="2">HSMRA1968</strain>
        <tissue evidence="2">Whole embryos</tissue>
    </source>
</reference>
<dbReference type="PROSITE" id="PS50940">
    <property type="entry name" value="CHIT_BIND_II"/>
    <property type="match status" value="1"/>
</dbReference>
<organism evidence="2 3">
    <name type="scientific">Pseudolycoriella hygida</name>
    <dbReference type="NCBI Taxonomy" id="35572"/>
    <lineage>
        <taxon>Eukaryota</taxon>
        <taxon>Metazoa</taxon>
        <taxon>Ecdysozoa</taxon>
        <taxon>Arthropoda</taxon>
        <taxon>Hexapoda</taxon>
        <taxon>Insecta</taxon>
        <taxon>Pterygota</taxon>
        <taxon>Neoptera</taxon>
        <taxon>Endopterygota</taxon>
        <taxon>Diptera</taxon>
        <taxon>Nematocera</taxon>
        <taxon>Sciaroidea</taxon>
        <taxon>Sciaridae</taxon>
        <taxon>Pseudolycoriella</taxon>
    </lineage>
</organism>
<dbReference type="SMART" id="SM00494">
    <property type="entry name" value="ChtBD2"/>
    <property type="match status" value="1"/>
</dbReference>
<dbReference type="AlphaFoldDB" id="A0A9Q0MIZ1"/>
<dbReference type="EMBL" id="WJQU01003304">
    <property type="protein sequence ID" value="KAJ6625929.1"/>
    <property type="molecule type" value="Genomic_DNA"/>
</dbReference>
<dbReference type="GO" id="GO:0008061">
    <property type="term" value="F:chitin binding"/>
    <property type="evidence" value="ECO:0007669"/>
    <property type="project" value="InterPro"/>
</dbReference>
<dbReference type="Gene3D" id="2.170.140.10">
    <property type="entry name" value="Chitin binding domain"/>
    <property type="match status" value="1"/>
</dbReference>
<dbReference type="InterPro" id="IPR002557">
    <property type="entry name" value="Chitin-bd_dom"/>
</dbReference>
<dbReference type="GO" id="GO:0005576">
    <property type="term" value="C:extracellular region"/>
    <property type="evidence" value="ECO:0007669"/>
    <property type="project" value="InterPro"/>
</dbReference>
<name>A0A9Q0MIZ1_9DIPT</name>
<keyword evidence="3" id="KW-1185">Reference proteome</keyword>
<dbReference type="InterPro" id="IPR036508">
    <property type="entry name" value="Chitin-bd_dom_sf"/>
</dbReference>
<feature type="domain" description="Chitin-binding type-2" evidence="1">
    <location>
        <begin position="20"/>
        <end position="73"/>
    </location>
</feature>
<evidence type="ECO:0000313" key="3">
    <source>
        <dbReference type="Proteomes" id="UP001151699"/>
    </source>
</evidence>
<feature type="non-terminal residue" evidence="2">
    <location>
        <position position="1"/>
    </location>
</feature>
<dbReference type="SUPFAM" id="SSF57625">
    <property type="entry name" value="Invertebrate chitin-binding proteins"/>
    <property type="match status" value="1"/>
</dbReference>
<dbReference type="Proteomes" id="UP001151699">
    <property type="component" value="Unassembled WGS sequence"/>
</dbReference>
<gene>
    <name evidence="2" type="ORF">Bhyg_18009</name>
</gene>